<dbReference type="EMBL" id="JAHRIQ010066691">
    <property type="protein sequence ID" value="MEQ2242630.1"/>
    <property type="molecule type" value="Genomic_DNA"/>
</dbReference>
<accession>A0ABV0UDP3</accession>
<sequence length="98" mass="10219">GIDWASPFSVILTENTGRTLLFNGTGDHKVPSTSKALIDGDLFLVAGRAIGHSFIHGGPQLTGLSPAILQLIVGSNQEFAALELADCPDTDVLDVVCT</sequence>
<organism evidence="1 2">
    <name type="scientific">Ilyodon furcidens</name>
    <name type="common">goldbreast splitfin</name>
    <dbReference type="NCBI Taxonomy" id="33524"/>
    <lineage>
        <taxon>Eukaryota</taxon>
        <taxon>Metazoa</taxon>
        <taxon>Chordata</taxon>
        <taxon>Craniata</taxon>
        <taxon>Vertebrata</taxon>
        <taxon>Euteleostomi</taxon>
        <taxon>Actinopterygii</taxon>
        <taxon>Neopterygii</taxon>
        <taxon>Teleostei</taxon>
        <taxon>Neoteleostei</taxon>
        <taxon>Acanthomorphata</taxon>
        <taxon>Ovalentaria</taxon>
        <taxon>Atherinomorphae</taxon>
        <taxon>Cyprinodontiformes</taxon>
        <taxon>Goodeidae</taxon>
        <taxon>Ilyodon</taxon>
    </lineage>
</organism>
<dbReference type="Proteomes" id="UP001482620">
    <property type="component" value="Unassembled WGS sequence"/>
</dbReference>
<gene>
    <name evidence="1" type="ORF">ILYODFUR_037883</name>
</gene>
<evidence type="ECO:0000313" key="2">
    <source>
        <dbReference type="Proteomes" id="UP001482620"/>
    </source>
</evidence>
<protein>
    <submittedName>
        <fullName evidence="1">Uncharacterized protein</fullName>
    </submittedName>
</protein>
<name>A0ABV0UDP3_9TELE</name>
<feature type="non-terminal residue" evidence="1">
    <location>
        <position position="1"/>
    </location>
</feature>
<keyword evidence="2" id="KW-1185">Reference proteome</keyword>
<proteinExistence type="predicted"/>
<evidence type="ECO:0000313" key="1">
    <source>
        <dbReference type="EMBL" id="MEQ2242630.1"/>
    </source>
</evidence>
<reference evidence="1 2" key="1">
    <citation type="submission" date="2021-06" db="EMBL/GenBank/DDBJ databases">
        <authorList>
            <person name="Palmer J.M."/>
        </authorList>
    </citation>
    <scope>NUCLEOTIDE SEQUENCE [LARGE SCALE GENOMIC DNA]</scope>
    <source>
        <strain evidence="2">if_2019</strain>
        <tissue evidence="1">Muscle</tissue>
    </source>
</reference>
<comment type="caution">
    <text evidence="1">The sequence shown here is derived from an EMBL/GenBank/DDBJ whole genome shotgun (WGS) entry which is preliminary data.</text>
</comment>